<dbReference type="Pfam" id="PF05649">
    <property type="entry name" value="Peptidase_M13_N"/>
    <property type="match status" value="1"/>
</dbReference>
<comment type="cofactor">
    <cofactor evidence="1">
        <name>Zn(2+)</name>
        <dbReference type="ChEBI" id="CHEBI:29105"/>
    </cofactor>
</comment>
<dbReference type="InterPro" id="IPR008753">
    <property type="entry name" value="Peptidase_M13_N"/>
</dbReference>
<dbReference type="PROSITE" id="PS51885">
    <property type="entry name" value="NEPRILYSIN"/>
    <property type="match status" value="1"/>
</dbReference>
<evidence type="ECO:0000256" key="4">
    <source>
        <dbReference type="ARBA" id="ARBA00022801"/>
    </source>
</evidence>
<dbReference type="GO" id="GO:0046872">
    <property type="term" value="F:metal ion binding"/>
    <property type="evidence" value="ECO:0007669"/>
    <property type="project" value="UniProtKB-KW"/>
</dbReference>
<evidence type="ECO:0000256" key="3">
    <source>
        <dbReference type="ARBA" id="ARBA00022723"/>
    </source>
</evidence>
<dbReference type="PANTHER" id="PTHR11733">
    <property type="entry name" value="ZINC METALLOPROTEASE FAMILY M13 NEPRILYSIN-RELATED"/>
    <property type="match status" value="1"/>
</dbReference>
<evidence type="ECO:0000256" key="5">
    <source>
        <dbReference type="ARBA" id="ARBA00022833"/>
    </source>
</evidence>
<dbReference type="GO" id="GO:0004222">
    <property type="term" value="F:metalloendopeptidase activity"/>
    <property type="evidence" value="ECO:0007669"/>
    <property type="project" value="InterPro"/>
</dbReference>
<feature type="domain" description="Peptidase M13 C-terminal" evidence="7">
    <location>
        <begin position="441"/>
        <end position="647"/>
    </location>
</feature>
<evidence type="ECO:0000313" key="10">
    <source>
        <dbReference type="Proteomes" id="UP001501920"/>
    </source>
</evidence>
<dbReference type="Gene3D" id="1.10.1380.10">
    <property type="entry name" value="Neutral endopeptidase , domain2"/>
    <property type="match status" value="2"/>
</dbReference>
<keyword evidence="4" id="KW-0378">Hydrolase</keyword>
<keyword evidence="2" id="KW-0645">Protease</keyword>
<evidence type="ECO:0000259" key="7">
    <source>
        <dbReference type="Pfam" id="PF01431"/>
    </source>
</evidence>
<evidence type="ECO:0000313" key="9">
    <source>
        <dbReference type="Ensembl" id="ENSPNAP00000062643.1"/>
    </source>
</evidence>
<dbReference type="GeneTree" id="ENSGT00940000157799"/>
<sequence length="648" mass="75043">MGKSESQMDIMEKTTKPRKHRWTVMEIGLSIMLLLLSNINTMRSYGLAIPTAARLLQNMDPSVDPCQNFYQYACGGWLERHVIPETSSLHSVFNILRDELEIVLKGILEMEKQQDRLAFKKAKMLYRSCMNESVIEQRDSQPLLKLIDSIGDWPVASEDWNSTAAALNAHYNKKILLEMFVWPDDRDSSRHIIHIDQPALGMPSRDYYLNDGNYRKVREAYLQFMVSMAKIAREDRNLTQDDERVWEEMMQVMKLEREIANATSPAEERNDITVLYNKMTLRDVQDTFSLDALHGTTVEEARWRDCVRYVQSNMENAVGALYVQETFAGDSKRMVGELIRKIQEAFVETLEELNWMDDQSKEKAREKVRPQHSAKLSNVIFFHTQLNFSEENYFENILENLQATARKGHKKLREPVDPDFFSTLSCYQCFFRWIIGAAVVNAFYSHNRNQIVFPAGILQPPFFSEKQLQALNFGGIGMVIGHEITHGFDDHGRNFDKHGNMYNWWSNYSTEHFEDQSKCMVQQYGTFSWKLAGGQNVSGISTLGENIADNGGVRQAYKAYMKWVEREGEEPRLPGLDLDHKQLFFLNFAQVWCGACRPEYAIQSIKTDPHSPLEYRVLGSLQNFEAFSEAFQCERGAPMNPDEKCRVW</sequence>
<keyword evidence="3" id="KW-0479">Metal-binding</keyword>
<name>A0AAR2KE89_PYGNA</name>
<dbReference type="InterPro" id="IPR024079">
    <property type="entry name" value="MetalloPept_cat_dom_sf"/>
</dbReference>
<dbReference type="Pfam" id="PF01431">
    <property type="entry name" value="Peptidase_M13"/>
    <property type="match status" value="1"/>
</dbReference>
<dbReference type="InterPro" id="IPR000718">
    <property type="entry name" value="Peptidase_M13"/>
</dbReference>
<evidence type="ECO:0000259" key="8">
    <source>
        <dbReference type="Pfam" id="PF05649"/>
    </source>
</evidence>
<evidence type="ECO:0000256" key="6">
    <source>
        <dbReference type="ARBA" id="ARBA00023049"/>
    </source>
</evidence>
<evidence type="ECO:0000256" key="1">
    <source>
        <dbReference type="ARBA" id="ARBA00001947"/>
    </source>
</evidence>
<dbReference type="GO" id="GO:0005886">
    <property type="term" value="C:plasma membrane"/>
    <property type="evidence" value="ECO:0007669"/>
    <property type="project" value="TreeGrafter"/>
</dbReference>
<keyword evidence="6" id="KW-0482">Metalloprotease</keyword>
<evidence type="ECO:0000256" key="2">
    <source>
        <dbReference type="ARBA" id="ARBA00022670"/>
    </source>
</evidence>
<dbReference type="InterPro" id="IPR042089">
    <property type="entry name" value="Peptidase_M13_dom_2"/>
</dbReference>
<dbReference type="SUPFAM" id="SSF55486">
    <property type="entry name" value="Metalloproteases ('zincins'), catalytic domain"/>
    <property type="match status" value="1"/>
</dbReference>
<dbReference type="PANTHER" id="PTHR11733:SF141">
    <property type="entry name" value="MEMBRANE METALLO-ENDOPEPTIDASE-LIKE 1"/>
    <property type="match status" value="1"/>
</dbReference>
<reference evidence="9" key="3">
    <citation type="submission" date="2025-09" db="UniProtKB">
        <authorList>
            <consortium name="Ensembl"/>
        </authorList>
    </citation>
    <scope>IDENTIFICATION</scope>
</reference>
<dbReference type="Gene3D" id="3.40.390.10">
    <property type="entry name" value="Collagenase (Catalytic Domain)"/>
    <property type="match status" value="2"/>
</dbReference>
<dbReference type="Ensembl" id="ENSPNAT00000086305.1">
    <property type="protein sequence ID" value="ENSPNAP00000062643.1"/>
    <property type="gene ID" value="ENSPNAG00000002971.2"/>
</dbReference>
<feature type="domain" description="Peptidase M13 N-terminal" evidence="8">
    <location>
        <begin position="65"/>
        <end position="287"/>
    </location>
</feature>
<proteinExistence type="predicted"/>
<dbReference type="PRINTS" id="PR00786">
    <property type="entry name" value="NEPRILYSIN"/>
</dbReference>
<reference evidence="9" key="2">
    <citation type="submission" date="2025-08" db="UniProtKB">
        <authorList>
            <consortium name="Ensembl"/>
        </authorList>
    </citation>
    <scope>IDENTIFICATION</scope>
</reference>
<dbReference type="CDD" id="cd08662">
    <property type="entry name" value="M13"/>
    <property type="match status" value="1"/>
</dbReference>
<organism evidence="9 10">
    <name type="scientific">Pygocentrus nattereri</name>
    <name type="common">Red-bellied piranha</name>
    <dbReference type="NCBI Taxonomy" id="42514"/>
    <lineage>
        <taxon>Eukaryota</taxon>
        <taxon>Metazoa</taxon>
        <taxon>Chordata</taxon>
        <taxon>Craniata</taxon>
        <taxon>Vertebrata</taxon>
        <taxon>Euteleostomi</taxon>
        <taxon>Actinopterygii</taxon>
        <taxon>Neopterygii</taxon>
        <taxon>Teleostei</taxon>
        <taxon>Ostariophysi</taxon>
        <taxon>Characiformes</taxon>
        <taxon>Characoidei</taxon>
        <taxon>Pygocentrus</taxon>
    </lineage>
</organism>
<keyword evidence="10" id="KW-1185">Reference proteome</keyword>
<gene>
    <name evidence="9" type="primary">MMEL1</name>
</gene>
<dbReference type="AlphaFoldDB" id="A0AAR2KE89"/>
<protein>
    <recommendedName>
        <fullName evidence="11">Membrane metallo-endopeptidase-like 1</fullName>
    </recommendedName>
</protein>
<evidence type="ECO:0008006" key="11">
    <source>
        <dbReference type="Google" id="ProtNLM"/>
    </source>
</evidence>
<reference evidence="9 10" key="1">
    <citation type="submission" date="2020-10" db="EMBL/GenBank/DDBJ databases">
        <title>Pygocentrus nattereri (red-bellied piranha) genome, fPygNat1, primary haplotype.</title>
        <authorList>
            <person name="Myers G."/>
            <person name="Meyer A."/>
            <person name="Karagic N."/>
            <person name="Pippel M."/>
            <person name="Winkler S."/>
            <person name="Tracey A."/>
            <person name="Wood J."/>
            <person name="Formenti G."/>
            <person name="Howe K."/>
            <person name="Fedrigo O."/>
            <person name="Jarvis E.D."/>
        </authorList>
    </citation>
    <scope>NUCLEOTIDE SEQUENCE [LARGE SCALE GENOMIC DNA]</scope>
</reference>
<keyword evidence="5" id="KW-0862">Zinc</keyword>
<dbReference type="InterPro" id="IPR018497">
    <property type="entry name" value="Peptidase_M13_C"/>
</dbReference>
<dbReference type="GO" id="GO:0016485">
    <property type="term" value="P:protein processing"/>
    <property type="evidence" value="ECO:0007669"/>
    <property type="project" value="TreeGrafter"/>
</dbReference>
<accession>A0AAR2KE89</accession>
<dbReference type="Proteomes" id="UP001501920">
    <property type="component" value="Chromosome 21"/>
</dbReference>